<proteinExistence type="predicted"/>
<organism evidence="1">
    <name type="scientific">marine sediment metagenome</name>
    <dbReference type="NCBI Taxonomy" id="412755"/>
    <lineage>
        <taxon>unclassified sequences</taxon>
        <taxon>metagenomes</taxon>
        <taxon>ecological metagenomes</taxon>
    </lineage>
</organism>
<dbReference type="AlphaFoldDB" id="X0UA79"/>
<feature type="non-terminal residue" evidence="1">
    <location>
        <position position="146"/>
    </location>
</feature>
<gene>
    <name evidence="1" type="ORF">S01H1_23387</name>
</gene>
<evidence type="ECO:0000313" key="1">
    <source>
        <dbReference type="EMBL" id="GAF97257.1"/>
    </source>
</evidence>
<accession>X0UA79</accession>
<name>X0UA79_9ZZZZ</name>
<dbReference type="EMBL" id="BARS01013487">
    <property type="protein sequence ID" value="GAF97257.1"/>
    <property type="molecule type" value="Genomic_DNA"/>
</dbReference>
<reference evidence="1" key="1">
    <citation type="journal article" date="2014" name="Front. Microbiol.">
        <title>High frequency of phylogenetically diverse reductive dehalogenase-homologous genes in deep subseafloor sedimentary metagenomes.</title>
        <authorList>
            <person name="Kawai M."/>
            <person name="Futagami T."/>
            <person name="Toyoda A."/>
            <person name="Takaki Y."/>
            <person name="Nishi S."/>
            <person name="Hori S."/>
            <person name="Arai W."/>
            <person name="Tsubouchi T."/>
            <person name="Morono Y."/>
            <person name="Uchiyama I."/>
            <person name="Ito T."/>
            <person name="Fujiyama A."/>
            <person name="Inagaki F."/>
            <person name="Takami H."/>
        </authorList>
    </citation>
    <scope>NUCLEOTIDE SEQUENCE</scope>
    <source>
        <strain evidence="1">Expedition CK06-06</strain>
    </source>
</reference>
<comment type="caution">
    <text evidence="1">The sequence shown here is derived from an EMBL/GenBank/DDBJ whole genome shotgun (WGS) entry which is preliminary data.</text>
</comment>
<protein>
    <submittedName>
        <fullName evidence="1">Uncharacterized protein</fullName>
    </submittedName>
</protein>
<sequence>NGEIDEFTDRSAWHHGIFSLTKGNLKPLLRKWASILIKNDFPDFQKKASKSNKETLILRYLIRELDGDMVNEWLGRYLTKKDEKKALGDSIRGSIVDEKPLLDQLEAVENFSELNESEQARCAECAGRLLYSFDMEHRKRAIMLLN</sequence>
<feature type="non-terminal residue" evidence="1">
    <location>
        <position position="1"/>
    </location>
</feature>